<dbReference type="PANTHER" id="PTHR47894:SF1">
    <property type="entry name" value="HTH-TYPE TRANSCRIPTIONAL REGULATOR VQSM"/>
    <property type="match status" value="1"/>
</dbReference>
<protein>
    <submittedName>
        <fullName evidence="5">Virulence-regulating protein VirS</fullName>
    </submittedName>
</protein>
<dbReference type="SUPFAM" id="SSF46689">
    <property type="entry name" value="Homeodomain-like"/>
    <property type="match status" value="1"/>
</dbReference>
<proteinExistence type="predicted"/>
<dbReference type="PANTHER" id="PTHR47894">
    <property type="entry name" value="HTH-TYPE TRANSCRIPTIONAL REGULATOR GADX"/>
    <property type="match status" value="1"/>
</dbReference>
<dbReference type="Proteomes" id="UP000294355">
    <property type="component" value="Chromosome"/>
</dbReference>
<evidence type="ECO:0000313" key="5">
    <source>
        <dbReference type="EMBL" id="VAX45813.1"/>
    </source>
</evidence>
<dbReference type="GO" id="GO:0003700">
    <property type="term" value="F:DNA-binding transcription factor activity"/>
    <property type="evidence" value="ECO:0007669"/>
    <property type="project" value="InterPro"/>
</dbReference>
<dbReference type="GO" id="GO:0000976">
    <property type="term" value="F:transcription cis-regulatory region binding"/>
    <property type="evidence" value="ECO:0007669"/>
    <property type="project" value="TreeGrafter"/>
</dbReference>
<dbReference type="InterPro" id="IPR020449">
    <property type="entry name" value="Tscrpt_reg_AraC-type_HTH"/>
</dbReference>
<dbReference type="InterPro" id="IPR032687">
    <property type="entry name" value="AraC-type_N"/>
</dbReference>
<name>A0A446ZN11_ACICA</name>
<keyword evidence="3" id="KW-0804">Transcription</keyword>
<feature type="domain" description="HTH araC/xylS-type" evidence="4">
    <location>
        <begin position="232"/>
        <end position="330"/>
    </location>
</feature>
<keyword evidence="2" id="KW-0238">DNA-binding</keyword>
<evidence type="ECO:0000256" key="1">
    <source>
        <dbReference type="ARBA" id="ARBA00023015"/>
    </source>
</evidence>
<dbReference type="Pfam" id="PF12625">
    <property type="entry name" value="Arabinose_bd"/>
    <property type="match status" value="1"/>
</dbReference>
<dbReference type="AlphaFoldDB" id="A0A446ZN11"/>
<reference evidence="5 6" key="1">
    <citation type="submission" date="2018-08" db="EMBL/GenBank/DDBJ databases">
        <authorList>
            <person name="Gonzaga-Molto A."/>
        </authorList>
    </citation>
    <scope>NUCLEOTIDE SEQUENCE [LARGE SCALE GENOMIC DNA]</scope>
    <source>
        <strain evidence="5">Acinetobacter calcoaceticus str. 2117</strain>
    </source>
</reference>
<evidence type="ECO:0000313" key="6">
    <source>
        <dbReference type="Proteomes" id="UP000294355"/>
    </source>
</evidence>
<organism evidence="5 6">
    <name type="scientific">Acinetobacter calcoaceticus</name>
    <dbReference type="NCBI Taxonomy" id="471"/>
    <lineage>
        <taxon>Bacteria</taxon>
        <taxon>Pseudomonadati</taxon>
        <taxon>Pseudomonadota</taxon>
        <taxon>Gammaproteobacteria</taxon>
        <taxon>Moraxellales</taxon>
        <taxon>Moraxellaceae</taxon>
        <taxon>Acinetobacter</taxon>
        <taxon>Acinetobacter calcoaceticus/baumannii complex</taxon>
    </lineage>
</organism>
<dbReference type="PROSITE" id="PS01124">
    <property type="entry name" value="HTH_ARAC_FAMILY_2"/>
    <property type="match status" value="1"/>
</dbReference>
<dbReference type="OrthoDB" id="5740883at2"/>
<dbReference type="PRINTS" id="PR00032">
    <property type="entry name" value="HTHARAC"/>
</dbReference>
<keyword evidence="1" id="KW-0805">Transcription regulation</keyword>
<dbReference type="GO" id="GO:0005829">
    <property type="term" value="C:cytosol"/>
    <property type="evidence" value="ECO:0007669"/>
    <property type="project" value="TreeGrafter"/>
</dbReference>
<evidence type="ECO:0000256" key="2">
    <source>
        <dbReference type="ARBA" id="ARBA00023125"/>
    </source>
</evidence>
<accession>A0A446ZN11</accession>
<dbReference type="Pfam" id="PF12833">
    <property type="entry name" value="HTH_18"/>
    <property type="match status" value="1"/>
</dbReference>
<dbReference type="EMBL" id="LS999521">
    <property type="protein sequence ID" value="VAX45813.1"/>
    <property type="molecule type" value="Genomic_DNA"/>
</dbReference>
<sequence>MPQTATALASWVKAIQKALEKAGVDSQPLLKQAGLDVQALNDPDARYSLKNTANLWKLAVQATQDSCFGLKVASQVNQNTFHVLGHSLITSTTLKEMFLRIIRYFRIVTDIPELEFYGEGKNHYFVIHVPDEVQPESIDAFISVFIRSSRALQGSVFSPLRIELRRSEPEDLETFQSILKAPTVFNALKDMIVFDTATIEQPLDGGNPSLTQEYDEIINRYLARFDKENILARVKVKLIEKLSTGDFQQQDVAKSLGLSIRSLQRKLSAENTSYSELLDNTRHELALSYIKNSSHNITEIAYILGFTDVSSFTRAFRRWTDLSPLHYREKHLSCS</sequence>
<dbReference type="SMART" id="SM00342">
    <property type="entry name" value="HTH_ARAC"/>
    <property type="match status" value="1"/>
</dbReference>
<dbReference type="InterPro" id="IPR009057">
    <property type="entry name" value="Homeodomain-like_sf"/>
</dbReference>
<gene>
    <name evidence="5" type="primary">virS_8</name>
    <name evidence="5" type="ORF">AC2117_03021</name>
</gene>
<evidence type="ECO:0000256" key="3">
    <source>
        <dbReference type="ARBA" id="ARBA00023163"/>
    </source>
</evidence>
<evidence type="ECO:0000259" key="4">
    <source>
        <dbReference type="PROSITE" id="PS01124"/>
    </source>
</evidence>
<dbReference type="InterPro" id="IPR018060">
    <property type="entry name" value="HTH_AraC"/>
</dbReference>
<dbReference type="RefSeq" id="WP_133975209.1">
    <property type="nucleotide sequence ID" value="NZ_JAZEXT010000009.1"/>
</dbReference>
<dbReference type="Gene3D" id="1.10.10.60">
    <property type="entry name" value="Homeodomain-like"/>
    <property type="match status" value="1"/>
</dbReference>